<evidence type="ECO:0000256" key="1">
    <source>
        <dbReference type="ARBA" id="ARBA00004604"/>
    </source>
</evidence>
<evidence type="ECO:0000256" key="4">
    <source>
        <dbReference type="ARBA" id="ARBA00018339"/>
    </source>
</evidence>
<comment type="similarity">
    <text evidence="3">Belongs to the NOP53 family.</text>
</comment>
<dbReference type="EMBL" id="JAFFHA010000001">
    <property type="protein sequence ID" value="KAK4661035.1"/>
    <property type="molecule type" value="Genomic_DNA"/>
</dbReference>
<accession>A0ABR0GZ39</accession>
<protein>
    <recommendedName>
        <fullName evidence="4">Ribosome biogenesis protein NOP53</fullName>
    </recommendedName>
</protein>
<proteinExistence type="inferred from homology"/>
<reference evidence="8 9" key="1">
    <citation type="journal article" date="2023" name="bioRxiv">
        <title>High-quality genome assemblies of four members of thePodospora anserinaspecies complex.</title>
        <authorList>
            <person name="Ament-Velasquez S.L."/>
            <person name="Vogan A.A."/>
            <person name="Wallerman O."/>
            <person name="Hartmann F."/>
            <person name="Gautier V."/>
            <person name="Silar P."/>
            <person name="Giraud T."/>
            <person name="Johannesson H."/>
        </authorList>
    </citation>
    <scope>NUCLEOTIDE SEQUENCE [LARGE SCALE GENOMIC DNA]</scope>
    <source>
        <strain evidence="8 9">CBS 415.72m</strain>
    </source>
</reference>
<feature type="compositionally biased region" description="Basic residues" evidence="7">
    <location>
        <begin position="173"/>
        <end position="182"/>
    </location>
</feature>
<dbReference type="Pfam" id="PF07767">
    <property type="entry name" value="Nop53"/>
    <property type="match status" value="1"/>
</dbReference>
<evidence type="ECO:0000313" key="8">
    <source>
        <dbReference type="EMBL" id="KAK4661035.1"/>
    </source>
</evidence>
<evidence type="ECO:0000256" key="7">
    <source>
        <dbReference type="SAM" id="MobiDB-lite"/>
    </source>
</evidence>
<keyword evidence="5" id="KW-0690">Ribosome biogenesis</keyword>
<dbReference type="Proteomes" id="UP001323405">
    <property type="component" value="Unassembled WGS sequence"/>
</dbReference>
<keyword evidence="9" id="KW-1185">Reference proteome</keyword>
<keyword evidence="6" id="KW-0539">Nucleus</keyword>
<feature type="compositionally biased region" description="Basic and acidic residues" evidence="7">
    <location>
        <begin position="448"/>
        <end position="476"/>
    </location>
</feature>
<feature type="compositionally biased region" description="Polar residues" evidence="7">
    <location>
        <begin position="161"/>
        <end position="172"/>
    </location>
</feature>
<sequence length="593" mass="66964">MGIRFGSNPQRPVSQLSSTDPIAATVKGGACPCVRACHQPGDARCFSQATPGRSSALGGRHEQAARSIRPEPRIGCWPGHPRLTPRAWYFMRHVQGFLSYQSRTPAEILKTRTPLCVSGRVLWARLAVDENTKKKLLASNDWFDRQQPQPQSKMPVLKAPSGNTDAPSQYKQPSRKGKKAWRKNVDVTDITKGLDQLNTQKIIGGVIAEKDSADLFVLDVKGDASITKKFPKIKKGLKSDEILAARSAVPAVPMRKRPAHDKTTDGVLPVKRQRKEYVSGKELSRLKRVADGQHDSTVDIVDAAFDPWADEPQPEPEKAVELAFLPEKEKPKKPKTLEQQSILLSANGKPIPAVYVPKGGASYNPDFTEYRERLIEESEKAVEAEKKRLAELEAERIKLEAAARSAAEAEAAEARADLSEWEDDSAWEGFESAGEELSVKAKRPRRKTQAERNRIKRRKEEERRQKHEAAMKAKNAQAERIKQIALEVAEKERQLALEKAEFSDAEEIGDDEKLRRKQFGRYRLPEKDLELVLPDELQDSLRLLKPEGNLLKDRYRSMLVRGKMEARRKIPYKRLAKTKITEKWTYKDFQLPA</sequence>
<comment type="caution">
    <text evidence="8">The sequence shown here is derived from an EMBL/GenBank/DDBJ whole genome shotgun (WGS) entry which is preliminary data.</text>
</comment>
<evidence type="ECO:0000256" key="2">
    <source>
        <dbReference type="ARBA" id="ARBA00004642"/>
    </source>
</evidence>
<comment type="subcellular location">
    <subcellularLocation>
        <location evidence="1">Nucleus</location>
        <location evidence="1">Nucleolus</location>
    </subcellularLocation>
    <subcellularLocation>
        <location evidence="2">Nucleus</location>
        <location evidence="2">Nucleoplasm</location>
    </subcellularLocation>
</comment>
<gene>
    <name evidence="8" type="ORF">QC762_124250</name>
</gene>
<feature type="region of interest" description="Disordered" evidence="7">
    <location>
        <begin position="432"/>
        <end position="476"/>
    </location>
</feature>
<feature type="region of interest" description="Disordered" evidence="7">
    <location>
        <begin position="140"/>
        <end position="182"/>
    </location>
</feature>
<dbReference type="InterPro" id="IPR011687">
    <property type="entry name" value="Nop53/GLTSCR2"/>
</dbReference>
<evidence type="ECO:0000256" key="5">
    <source>
        <dbReference type="ARBA" id="ARBA00022517"/>
    </source>
</evidence>
<name>A0ABR0GZ39_9PEZI</name>
<dbReference type="PANTHER" id="PTHR14211">
    <property type="entry name" value="GLIOMA SUPPRESSOR CANDIDATE REGION GENE 2"/>
    <property type="match status" value="1"/>
</dbReference>
<evidence type="ECO:0000256" key="3">
    <source>
        <dbReference type="ARBA" id="ARBA00008838"/>
    </source>
</evidence>
<evidence type="ECO:0000313" key="9">
    <source>
        <dbReference type="Proteomes" id="UP001323405"/>
    </source>
</evidence>
<dbReference type="PANTHER" id="PTHR14211:SF7">
    <property type="entry name" value="RIBOSOME BIOGENESIS PROTEIN NOP53"/>
    <property type="match status" value="1"/>
</dbReference>
<organism evidence="8 9">
    <name type="scientific">Podospora pseudocomata</name>
    <dbReference type="NCBI Taxonomy" id="2093779"/>
    <lineage>
        <taxon>Eukaryota</taxon>
        <taxon>Fungi</taxon>
        <taxon>Dikarya</taxon>
        <taxon>Ascomycota</taxon>
        <taxon>Pezizomycotina</taxon>
        <taxon>Sordariomycetes</taxon>
        <taxon>Sordariomycetidae</taxon>
        <taxon>Sordariales</taxon>
        <taxon>Podosporaceae</taxon>
        <taxon>Podospora</taxon>
    </lineage>
</organism>
<dbReference type="RefSeq" id="XP_062750004.1">
    <property type="nucleotide sequence ID" value="XM_062886844.1"/>
</dbReference>
<evidence type="ECO:0000256" key="6">
    <source>
        <dbReference type="ARBA" id="ARBA00023242"/>
    </source>
</evidence>
<dbReference type="GeneID" id="87906751"/>